<dbReference type="EMBL" id="DVOC01000067">
    <property type="protein sequence ID" value="HIU91180.1"/>
    <property type="molecule type" value="Genomic_DNA"/>
</dbReference>
<comment type="caution">
    <text evidence="1">The sequence shown here is derived from an EMBL/GenBank/DDBJ whole genome shotgun (WGS) entry which is preliminary data.</text>
</comment>
<organism evidence="1 2">
    <name type="scientific">Candidatus Fimimonas merdipullorum</name>
    <dbReference type="NCBI Taxonomy" id="2840822"/>
    <lineage>
        <taxon>Bacteria</taxon>
        <taxon>Pseudomonadati</taxon>
        <taxon>Myxococcota</taxon>
        <taxon>Myxococcia</taxon>
        <taxon>Myxococcales</taxon>
        <taxon>Cystobacterineae</taxon>
        <taxon>Myxococcaceae</taxon>
        <taxon>Myxococcaceae incertae sedis</taxon>
        <taxon>Candidatus Fimimonas</taxon>
    </lineage>
</organism>
<dbReference type="Proteomes" id="UP000886852">
    <property type="component" value="Unassembled WGS sequence"/>
</dbReference>
<protein>
    <submittedName>
        <fullName evidence="1">Uncharacterized protein</fullName>
    </submittedName>
</protein>
<reference evidence="1" key="1">
    <citation type="submission" date="2020-10" db="EMBL/GenBank/DDBJ databases">
        <authorList>
            <person name="Gilroy R."/>
        </authorList>
    </citation>
    <scope>NUCLEOTIDE SEQUENCE</scope>
    <source>
        <strain evidence="1">ChiHjej12B11-7776</strain>
    </source>
</reference>
<reference evidence="1" key="2">
    <citation type="journal article" date="2021" name="PeerJ">
        <title>Extensive microbial diversity within the chicken gut microbiome revealed by metagenomics and culture.</title>
        <authorList>
            <person name="Gilroy R."/>
            <person name="Ravi A."/>
            <person name="Getino M."/>
            <person name="Pursley I."/>
            <person name="Horton D.L."/>
            <person name="Alikhan N.F."/>
            <person name="Baker D."/>
            <person name="Gharbi K."/>
            <person name="Hall N."/>
            <person name="Watson M."/>
            <person name="Adriaenssens E.M."/>
            <person name="Foster-Nyarko E."/>
            <person name="Jarju S."/>
            <person name="Secka A."/>
            <person name="Antonio M."/>
            <person name="Oren A."/>
            <person name="Chaudhuri R.R."/>
            <person name="La Ragione R."/>
            <person name="Hildebrand F."/>
            <person name="Pallen M.J."/>
        </authorList>
    </citation>
    <scope>NUCLEOTIDE SEQUENCE</scope>
    <source>
        <strain evidence="1">ChiHjej12B11-7776</strain>
    </source>
</reference>
<evidence type="ECO:0000313" key="1">
    <source>
        <dbReference type="EMBL" id="HIU91180.1"/>
    </source>
</evidence>
<evidence type="ECO:0000313" key="2">
    <source>
        <dbReference type="Proteomes" id="UP000886852"/>
    </source>
</evidence>
<sequence length="132" mass="15010">MRENPYLPKQKMRTMRFFPCQPQASLPHGRKNAYDKKGSQRIYAEYLPASICLPALFQQRQTGSKEKTRIAKTKSAYNALFCFSLRHFAAVARLSAAVLREAALFSRRNYLAMRRVIIAIPKVGLTAACAVR</sequence>
<gene>
    <name evidence="1" type="ORF">IAC72_04130</name>
</gene>
<name>A0A9D1SQ16_9BACT</name>
<dbReference type="AlphaFoldDB" id="A0A9D1SQ16"/>
<proteinExistence type="predicted"/>
<accession>A0A9D1SQ16</accession>